<protein>
    <recommendedName>
        <fullName evidence="4">Lipoprotein</fullName>
    </recommendedName>
</protein>
<evidence type="ECO:0008006" key="4">
    <source>
        <dbReference type="Google" id="ProtNLM"/>
    </source>
</evidence>
<reference evidence="2 3" key="1">
    <citation type="submission" date="2022-02" db="EMBL/GenBank/DDBJ databases">
        <title>Genome sequence data of Kingella unionensis sp. nov. strain CICC 24913 (CCUG 75125).</title>
        <authorList>
            <person name="Xiao M."/>
        </authorList>
    </citation>
    <scope>NUCLEOTIDE SEQUENCE [LARGE SCALE GENOMIC DNA]</scope>
    <source>
        <strain evidence="2 3">CICC 24913</strain>
    </source>
</reference>
<name>A0ABS9NN91_9NEIS</name>
<organism evidence="2 3">
    <name type="scientific">Kingella pumchi</name>
    <dbReference type="NCBI Taxonomy" id="2779506"/>
    <lineage>
        <taxon>Bacteria</taxon>
        <taxon>Pseudomonadati</taxon>
        <taxon>Pseudomonadota</taxon>
        <taxon>Betaproteobacteria</taxon>
        <taxon>Neisseriales</taxon>
        <taxon>Neisseriaceae</taxon>
        <taxon>Kingella</taxon>
    </lineage>
</organism>
<gene>
    <name evidence="2" type="ORF">MB824_06570</name>
</gene>
<dbReference type="PROSITE" id="PS51257">
    <property type="entry name" value="PROKAR_LIPOPROTEIN"/>
    <property type="match status" value="1"/>
</dbReference>
<dbReference type="RefSeq" id="WP_238747195.1">
    <property type="nucleotide sequence ID" value="NZ_JAKOOW010000024.1"/>
</dbReference>
<feature type="chain" id="PRO_5047174548" description="Lipoprotein" evidence="1">
    <location>
        <begin position="25"/>
        <end position="152"/>
    </location>
</feature>
<proteinExistence type="predicted"/>
<evidence type="ECO:0000313" key="3">
    <source>
        <dbReference type="Proteomes" id="UP001298424"/>
    </source>
</evidence>
<evidence type="ECO:0000256" key="1">
    <source>
        <dbReference type="SAM" id="SignalP"/>
    </source>
</evidence>
<dbReference type="Proteomes" id="UP001298424">
    <property type="component" value="Unassembled WGS sequence"/>
</dbReference>
<keyword evidence="1" id="KW-0732">Signal</keyword>
<dbReference type="EMBL" id="JAKOOW010000024">
    <property type="protein sequence ID" value="MCG6504155.1"/>
    <property type="molecule type" value="Genomic_DNA"/>
</dbReference>
<evidence type="ECO:0000313" key="2">
    <source>
        <dbReference type="EMBL" id="MCG6504155.1"/>
    </source>
</evidence>
<sequence length="152" mass="17469">MKKSLPLILSAAALLAVSGCRSGASPQLKRDMASMTAAQRDAVGRDVARRFRHEKASIENRDIRVKDISYRAADDTFVYSMVLKNYHDVRKVDPARRRQLEAVYRRDIRKETCHNRELRDLMVHGRYAIEYRIFTTNGKMLTAPARVTARDC</sequence>
<feature type="signal peptide" evidence="1">
    <location>
        <begin position="1"/>
        <end position="24"/>
    </location>
</feature>
<comment type="caution">
    <text evidence="2">The sequence shown here is derived from an EMBL/GenBank/DDBJ whole genome shotgun (WGS) entry which is preliminary data.</text>
</comment>
<keyword evidence="3" id="KW-1185">Reference proteome</keyword>
<accession>A0ABS9NN91</accession>